<dbReference type="SUPFAM" id="SSF57889">
    <property type="entry name" value="Cysteine-rich domain"/>
    <property type="match status" value="2"/>
</dbReference>
<keyword evidence="2" id="KW-1185">Reference proteome</keyword>
<reference evidence="1" key="1">
    <citation type="submission" date="2023-04" db="EMBL/GenBank/DDBJ databases">
        <authorList>
            <person name="Vijverberg K."/>
            <person name="Xiong W."/>
            <person name="Schranz E."/>
        </authorList>
    </citation>
    <scope>NUCLEOTIDE SEQUENCE</scope>
</reference>
<evidence type="ECO:0008006" key="3">
    <source>
        <dbReference type="Google" id="ProtNLM"/>
    </source>
</evidence>
<dbReference type="AlphaFoldDB" id="A0AA35ZSV3"/>
<evidence type="ECO:0000313" key="1">
    <source>
        <dbReference type="EMBL" id="CAI9297753.1"/>
    </source>
</evidence>
<organism evidence="1 2">
    <name type="scientific">Lactuca saligna</name>
    <name type="common">Willowleaf lettuce</name>
    <dbReference type="NCBI Taxonomy" id="75948"/>
    <lineage>
        <taxon>Eukaryota</taxon>
        <taxon>Viridiplantae</taxon>
        <taxon>Streptophyta</taxon>
        <taxon>Embryophyta</taxon>
        <taxon>Tracheophyta</taxon>
        <taxon>Spermatophyta</taxon>
        <taxon>Magnoliopsida</taxon>
        <taxon>eudicotyledons</taxon>
        <taxon>Gunneridae</taxon>
        <taxon>Pentapetalae</taxon>
        <taxon>asterids</taxon>
        <taxon>campanulids</taxon>
        <taxon>Asterales</taxon>
        <taxon>Asteraceae</taxon>
        <taxon>Cichorioideae</taxon>
        <taxon>Cichorieae</taxon>
        <taxon>Lactucinae</taxon>
        <taxon>Lactuca</taxon>
    </lineage>
</organism>
<gene>
    <name evidence="1" type="ORF">LSALG_LOCUS36544</name>
</gene>
<dbReference type="PANTHER" id="PTHR32410">
    <property type="entry name" value="CYSTEINE/HISTIDINE-RICH C1 DOMAIN FAMILY PROTEIN"/>
    <property type="match status" value="1"/>
</dbReference>
<dbReference type="Proteomes" id="UP001177003">
    <property type="component" value="Chromosome 8"/>
</dbReference>
<accession>A0AA35ZSV3</accession>
<protein>
    <recommendedName>
        <fullName evidence="3">DC1 domain-containing protein</fullName>
    </recommendedName>
</protein>
<dbReference type="InterPro" id="IPR046349">
    <property type="entry name" value="C1-like_sf"/>
</dbReference>
<dbReference type="PANTHER" id="PTHR32410:SF161">
    <property type="entry name" value="DC1, ZINC FINGER, RING_FYVE_PHD-TYPE-RELATED"/>
    <property type="match status" value="1"/>
</dbReference>
<dbReference type="InterPro" id="IPR053192">
    <property type="entry name" value="Vacuole_Formation_Reg"/>
</dbReference>
<evidence type="ECO:0000313" key="2">
    <source>
        <dbReference type="Proteomes" id="UP001177003"/>
    </source>
</evidence>
<dbReference type="EMBL" id="OX465084">
    <property type="protein sequence ID" value="CAI9297753.1"/>
    <property type="molecule type" value="Genomic_DNA"/>
</dbReference>
<name>A0AA35ZSV3_LACSI</name>
<sequence length="252" mass="29306">MDKYFPRCRVCGDSFYDSVDLWIYKCDKCMYYAHVDCAASRTEPFMSIFLSPSGLGKTLKNYKDADHLHLLHLPIPDETYSLLKHLFFQQTDHHHKVDDYLKHMSHQHPLTVVDQTQCNGQTSSNINSWLLMCHDPMEKTKLLCNGCLRPIMATMPFYMCDDKSCNNFALHEWCTQLPQKIENHPAHPQHTLLVIYSNVLPFFFGVFECGICYLPCNGFAYCCVKCGYYVYVTCGFLPKEITHKSHPTTFFH</sequence>
<proteinExistence type="predicted"/>